<dbReference type="GO" id="GO:0005886">
    <property type="term" value="C:plasma membrane"/>
    <property type="evidence" value="ECO:0007669"/>
    <property type="project" value="InterPro"/>
</dbReference>
<evidence type="ECO:0000256" key="4">
    <source>
        <dbReference type="ARBA" id="ARBA00023136"/>
    </source>
</evidence>
<name>A0A1M6H2G7_9BACT</name>
<feature type="compositionally biased region" description="Basic and acidic residues" evidence="5">
    <location>
        <begin position="83"/>
        <end position="96"/>
    </location>
</feature>
<evidence type="ECO:0000313" key="9">
    <source>
        <dbReference type="Proteomes" id="UP000184050"/>
    </source>
</evidence>
<dbReference type="PANTHER" id="PTHR41335:SF1">
    <property type="entry name" value="MEMBRANE PROTEIN"/>
    <property type="match status" value="1"/>
</dbReference>
<dbReference type="Pfam" id="PF06305">
    <property type="entry name" value="LapA_dom"/>
    <property type="match status" value="1"/>
</dbReference>
<organism evidence="8 9">
    <name type="scientific">Tangfeifania diversioriginum</name>
    <dbReference type="NCBI Taxonomy" id="1168035"/>
    <lineage>
        <taxon>Bacteria</taxon>
        <taxon>Pseudomonadati</taxon>
        <taxon>Bacteroidota</taxon>
        <taxon>Bacteroidia</taxon>
        <taxon>Marinilabiliales</taxon>
        <taxon>Prolixibacteraceae</taxon>
        <taxon>Tangfeifania</taxon>
    </lineage>
</organism>
<sequence>MSAVIIIILILAILLVIFTLQNSFEITITAFFWEIPNAPLVLVLLSSVLLGYIISALYFYPRIWKLKKENKKQNKTTEKLKKELQEEKSIETEKTGPEGIELDVNEEEEDTSFFKE</sequence>
<feature type="compositionally biased region" description="Acidic residues" evidence="5">
    <location>
        <begin position="100"/>
        <end position="116"/>
    </location>
</feature>
<keyword evidence="3 6" id="KW-1133">Transmembrane helix</keyword>
<gene>
    <name evidence="8" type="ORF">SAMN05444280_11258</name>
</gene>
<feature type="transmembrane region" description="Helical" evidence="6">
    <location>
        <begin position="39"/>
        <end position="60"/>
    </location>
</feature>
<evidence type="ECO:0000256" key="2">
    <source>
        <dbReference type="ARBA" id="ARBA00022692"/>
    </source>
</evidence>
<accession>A0A1M6H2G7</accession>
<dbReference type="AlphaFoldDB" id="A0A1M6H2G7"/>
<dbReference type="EMBL" id="FQZE01000012">
    <property type="protein sequence ID" value="SHJ16370.1"/>
    <property type="molecule type" value="Genomic_DNA"/>
</dbReference>
<protein>
    <submittedName>
        <fullName evidence="8">Uncharacterized integral membrane protein</fullName>
    </submittedName>
</protein>
<evidence type="ECO:0000259" key="7">
    <source>
        <dbReference type="Pfam" id="PF06305"/>
    </source>
</evidence>
<dbReference type="InterPro" id="IPR010445">
    <property type="entry name" value="LapA_dom"/>
</dbReference>
<keyword evidence="2 6" id="KW-0812">Transmembrane</keyword>
<keyword evidence="1" id="KW-1003">Cell membrane</keyword>
<dbReference type="STRING" id="1168035.SAMN05444280_11258"/>
<evidence type="ECO:0000256" key="1">
    <source>
        <dbReference type="ARBA" id="ARBA00022475"/>
    </source>
</evidence>
<proteinExistence type="predicted"/>
<evidence type="ECO:0000313" key="8">
    <source>
        <dbReference type="EMBL" id="SHJ16370.1"/>
    </source>
</evidence>
<dbReference type="RefSeq" id="WP_073168697.1">
    <property type="nucleotide sequence ID" value="NZ_FQZE01000012.1"/>
</dbReference>
<evidence type="ECO:0000256" key="6">
    <source>
        <dbReference type="SAM" id="Phobius"/>
    </source>
</evidence>
<keyword evidence="4 6" id="KW-0472">Membrane</keyword>
<feature type="region of interest" description="Disordered" evidence="5">
    <location>
        <begin position="83"/>
        <end position="116"/>
    </location>
</feature>
<keyword evidence="9" id="KW-1185">Reference proteome</keyword>
<evidence type="ECO:0000256" key="5">
    <source>
        <dbReference type="SAM" id="MobiDB-lite"/>
    </source>
</evidence>
<feature type="domain" description="Lipopolysaccharide assembly protein A" evidence="7">
    <location>
        <begin position="21"/>
        <end position="85"/>
    </location>
</feature>
<dbReference type="Proteomes" id="UP000184050">
    <property type="component" value="Unassembled WGS sequence"/>
</dbReference>
<evidence type="ECO:0000256" key="3">
    <source>
        <dbReference type="ARBA" id="ARBA00022989"/>
    </source>
</evidence>
<dbReference type="PANTHER" id="PTHR41335">
    <property type="entry name" value="MEMBRANE PROTEIN-RELATED"/>
    <property type="match status" value="1"/>
</dbReference>
<reference evidence="8 9" key="1">
    <citation type="submission" date="2016-11" db="EMBL/GenBank/DDBJ databases">
        <authorList>
            <person name="Jaros S."/>
            <person name="Januszkiewicz K."/>
            <person name="Wedrychowicz H."/>
        </authorList>
    </citation>
    <scope>NUCLEOTIDE SEQUENCE [LARGE SCALE GENOMIC DNA]</scope>
    <source>
        <strain evidence="8 9">DSM 27063</strain>
    </source>
</reference>